<evidence type="ECO:0000313" key="3">
    <source>
        <dbReference type="Proteomes" id="UP000541444"/>
    </source>
</evidence>
<comment type="caution">
    <text evidence="2">The sequence shown here is derived from an EMBL/GenBank/DDBJ whole genome shotgun (WGS) entry which is preliminary data.</text>
</comment>
<dbReference type="EMBL" id="JACGCM010002329">
    <property type="protein sequence ID" value="KAF6141258.1"/>
    <property type="molecule type" value="Genomic_DNA"/>
</dbReference>
<gene>
    <name evidence="2" type="ORF">GIB67_024342</name>
</gene>
<evidence type="ECO:0000313" key="2">
    <source>
        <dbReference type="EMBL" id="KAF6141258.1"/>
    </source>
</evidence>
<feature type="region of interest" description="Disordered" evidence="1">
    <location>
        <begin position="1"/>
        <end position="48"/>
    </location>
</feature>
<proteinExistence type="predicted"/>
<feature type="compositionally biased region" description="Low complexity" evidence="1">
    <location>
        <begin position="21"/>
        <end position="34"/>
    </location>
</feature>
<accession>A0A7J7LFB7</accession>
<dbReference type="Proteomes" id="UP000541444">
    <property type="component" value="Unassembled WGS sequence"/>
</dbReference>
<evidence type="ECO:0000256" key="1">
    <source>
        <dbReference type="SAM" id="MobiDB-lite"/>
    </source>
</evidence>
<name>A0A7J7LFB7_9MAGN</name>
<protein>
    <submittedName>
        <fullName evidence="2">Uncharacterized protein</fullName>
    </submittedName>
</protein>
<organism evidence="2 3">
    <name type="scientific">Kingdonia uniflora</name>
    <dbReference type="NCBI Taxonomy" id="39325"/>
    <lineage>
        <taxon>Eukaryota</taxon>
        <taxon>Viridiplantae</taxon>
        <taxon>Streptophyta</taxon>
        <taxon>Embryophyta</taxon>
        <taxon>Tracheophyta</taxon>
        <taxon>Spermatophyta</taxon>
        <taxon>Magnoliopsida</taxon>
        <taxon>Ranunculales</taxon>
        <taxon>Circaeasteraceae</taxon>
        <taxon>Kingdonia</taxon>
    </lineage>
</organism>
<keyword evidence="3" id="KW-1185">Reference proteome</keyword>
<reference evidence="2 3" key="1">
    <citation type="journal article" date="2020" name="IScience">
        <title>Genome Sequencing of the Endangered Kingdonia uniflora (Circaeasteraceae, Ranunculales) Reveals Potential Mechanisms of Evolutionary Specialization.</title>
        <authorList>
            <person name="Sun Y."/>
            <person name="Deng T."/>
            <person name="Zhang A."/>
            <person name="Moore M.J."/>
            <person name="Landis J.B."/>
            <person name="Lin N."/>
            <person name="Zhang H."/>
            <person name="Zhang X."/>
            <person name="Huang J."/>
            <person name="Zhang X."/>
            <person name="Sun H."/>
            <person name="Wang H."/>
        </authorList>
    </citation>
    <scope>NUCLEOTIDE SEQUENCE [LARGE SCALE GENOMIC DNA]</scope>
    <source>
        <strain evidence="2">TB1705</strain>
        <tissue evidence="2">Leaf</tissue>
    </source>
</reference>
<dbReference type="AlphaFoldDB" id="A0A7J7LFB7"/>
<sequence>MEAQSSLMEKELQGGPESNDEYYSSSPSEYTSNSGASEDEELLPIKGVESVERIREPFPVKLGEEFNDAKEFHSVFIDTSIRVGFEIKFIKSAKKC</sequence>